<dbReference type="EMBL" id="JBHRZO010000002">
    <property type="protein sequence ID" value="MFC3846998.1"/>
    <property type="molecule type" value="Genomic_DNA"/>
</dbReference>
<name>A0ABV7ZEJ5_9HELI</name>
<dbReference type="Gene3D" id="2.30.42.10">
    <property type="match status" value="1"/>
</dbReference>
<organism evidence="2 3">
    <name type="scientific">Helicobacter baculiformis</name>
    <dbReference type="NCBI Taxonomy" id="427351"/>
    <lineage>
        <taxon>Bacteria</taxon>
        <taxon>Pseudomonadati</taxon>
        <taxon>Campylobacterota</taxon>
        <taxon>Epsilonproteobacteria</taxon>
        <taxon>Campylobacterales</taxon>
        <taxon>Helicobacteraceae</taxon>
        <taxon>Helicobacter</taxon>
    </lineage>
</organism>
<sequence>MPPKKGIEPCKKQKETYAGIGAILESTQHRPVIVGLLEGGPAQKAGLKVWDIILKVNGQDTLGSDLYDVSARIKGRPQSVVVLTIRRTFPHRFFKVRIIRQVVTLGIFGKTKGKPCYKAQVWHGD</sequence>
<dbReference type="InterPro" id="IPR041489">
    <property type="entry name" value="PDZ_6"/>
</dbReference>
<keyword evidence="3" id="KW-1185">Reference proteome</keyword>
<evidence type="ECO:0000313" key="3">
    <source>
        <dbReference type="Proteomes" id="UP001595783"/>
    </source>
</evidence>
<reference evidence="3" key="1">
    <citation type="journal article" date="2019" name="Int. J. Syst. Evol. Microbiol.">
        <title>The Global Catalogue of Microorganisms (GCM) 10K type strain sequencing project: providing services to taxonomists for standard genome sequencing and annotation.</title>
        <authorList>
            <consortium name="The Broad Institute Genomics Platform"/>
            <consortium name="The Broad Institute Genome Sequencing Center for Infectious Disease"/>
            <person name="Wu L."/>
            <person name="Ma J."/>
        </authorList>
    </citation>
    <scope>NUCLEOTIDE SEQUENCE [LARGE SCALE GENOMIC DNA]</scope>
    <source>
        <strain evidence="3">CCUG 53816</strain>
    </source>
</reference>
<feature type="domain" description="PDZ" evidence="1">
    <location>
        <begin position="6"/>
        <end position="88"/>
    </location>
</feature>
<dbReference type="InterPro" id="IPR036034">
    <property type="entry name" value="PDZ_sf"/>
</dbReference>
<protein>
    <submittedName>
        <fullName evidence="2">PDZ domain-containing protein</fullName>
    </submittedName>
</protein>
<dbReference type="RefSeq" id="WP_158653061.1">
    <property type="nucleotide sequence ID" value="NZ_FZMF01000003.1"/>
</dbReference>
<dbReference type="Proteomes" id="UP001595783">
    <property type="component" value="Unassembled WGS sequence"/>
</dbReference>
<evidence type="ECO:0000259" key="1">
    <source>
        <dbReference type="PROSITE" id="PS50106"/>
    </source>
</evidence>
<dbReference type="CDD" id="cd06782">
    <property type="entry name" value="cpPDZ_CPP-like"/>
    <property type="match status" value="1"/>
</dbReference>
<proteinExistence type="predicted"/>
<dbReference type="InterPro" id="IPR001478">
    <property type="entry name" value="PDZ"/>
</dbReference>
<evidence type="ECO:0000313" key="2">
    <source>
        <dbReference type="EMBL" id="MFC3846998.1"/>
    </source>
</evidence>
<dbReference type="SMART" id="SM00228">
    <property type="entry name" value="PDZ"/>
    <property type="match status" value="1"/>
</dbReference>
<comment type="caution">
    <text evidence="2">The sequence shown here is derived from an EMBL/GenBank/DDBJ whole genome shotgun (WGS) entry which is preliminary data.</text>
</comment>
<accession>A0ABV7ZEJ5</accession>
<dbReference type="Pfam" id="PF17820">
    <property type="entry name" value="PDZ_6"/>
    <property type="match status" value="1"/>
</dbReference>
<gene>
    <name evidence="2" type="ORF">ACFOPX_00400</name>
</gene>
<dbReference type="SUPFAM" id="SSF50156">
    <property type="entry name" value="PDZ domain-like"/>
    <property type="match status" value="1"/>
</dbReference>
<dbReference type="PROSITE" id="PS50106">
    <property type="entry name" value="PDZ"/>
    <property type="match status" value="1"/>
</dbReference>